<evidence type="ECO:0000259" key="3">
    <source>
        <dbReference type="Pfam" id="PF00929"/>
    </source>
</evidence>
<dbReference type="InterPro" id="IPR055370">
    <property type="entry name" value="Lsr2_DNA-bd"/>
</dbReference>
<dbReference type="Proteomes" id="UP001501074">
    <property type="component" value="Unassembled WGS sequence"/>
</dbReference>
<feature type="compositionally biased region" description="Low complexity" evidence="2">
    <location>
        <begin position="642"/>
        <end position="654"/>
    </location>
</feature>
<feature type="region of interest" description="Disordered" evidence="2">
    <location>
        <begin position="548"/>
        <end position="576"/>
    </location>
</feature>
<evidence type="ECO:0000256" key="2">
    <source>
        <dbReference type="SAM" id="MobiDB-lite"/>
    </source>
</evidence>
<dbReference type="CDD" id="cd00027">
    <property type="entry name" value="BRCT"/>
    <property type="match status" value="1"/>
</dbReference>
<feature type="compositionally biased region" description="Basic residues" evidence="2">
    <location>
        <begin position="622"/>
        <end position="631"/>
    </location>
</feature>
<evidence type="ECO:0008006" key="7">
    <source>
        <dbReference type="Google" id="ProtNLM"/>
    </source>
</evidence>
<evidence type="ECO:0000259" key="4">
    <source>
        <dbReference type="Pfam" id="PF23359"/>
    </source>
</evidence>
<dbReference type="InterPro" id="IPR036397">
    <property type="entry name" value="RNaseH_sf"/>
</dbReference>
<evidence type="ECO:0000256" key="1">
    <source>
        <dbReference type="ARBA" id="ARBA00023125"/>
    </source>
</evidence>
<feature type="region of interest" description="Disordered" evidence="2">
    <location>
        <begin position="621"/>
        <end position="654"/>
    </location>
</feature>
<dbReference type="Pfam" id="PF23359">
    <property type="entry name" value="Lsr2_DNA-bd"/>
    <property type="match status" value="1"/>
</dbReference>
<dbReference type="Gene3D" id="3.30.420.10">
    <property type="entry name" value="Ribonuclease H-like superfamily/Ribonuclease H"/>
    <property type="match status" value="1"/>
</dbReference>
<dbReference type="SUPFAM" id="SSF52113">
    <property type="entry name" value="BRCT domain"/>
    <property type="match status" value="1"/>
</dbReference>
<protein>
    <recommendedName>
        <fullName evidence="7">BRCT domain-containing protein</fullName>
    </recommendedName>
</protein>
<feature type="domain" description="Exonuclease" evidence="3">
    <location>
        <begin position="40"/>
        <end position="134"/>
    </location>
</feature>
<sequence length="755" mass="79294">MIAVKTSGSSANRHRIVEMAVVTTDLWGQVVDEWETRFDAEAPAFADVVPDLNQRLAGAAVVAHNAEYDLAFVRAEYRRAGWKLPQVPTLSTLEASAYYLPSLRRRRLADLSSALGTAAADDGSTLDDARTTAVLLAEFISPKPGKPPLPAHLDGLPARAQKVTWPSGPTLEPQEAPPAGATPDPTPGFTLVERFSLIDALDEGAPAGTFAYLEKLAEVLEDGSVTTQETSELARVAAAEELTSDDVARANEAFVRALTYAALDDGTVSADEHTELLTVTDLLGVGRPLVEEILATAEKARRARESADLKDLPQNWALGEPLRVGDRVVFTGGDPEAREQLETRSQRLGVRVVGTVSETTALLISDDTVDGTRAARAREVGTRQVTPDEYALLLDHLQPAASRETATEPAVTAEEPVLDDEKPEVLEPVAPVETPVLEDAETTVPESEPAAAVIEEHETSEPKTTVVAEAPAVTEASAGEPVLEDAETAVPTSEPVGAVVEPESKDAEPSVPESEAVAPVEEPVITDAKVTALEPEPASLAVVEPVAADAKPESSESELPAPAAVESEVAETELSAPVDEPVLEIAEPVVPVDEPVDPKVTDEEAGVAASTMVGSDVVAPARKPRAPRKPRASIPKIAGPNSADAESVAAEPEVVTEVAPVTKPRASRAKAAPQAEVVEEQLDVVVAKKAAPRKTAASRAKATANPVTAEAEAPVAPPKTAEVRAWARANGHPVSVRGALPKELIAAYIEARSGR</sequence>
<organism evidence="5 6">
    <name type="scientific">Kineosporia mesophila</name>
    <dbReference type="NCBI Taxonomy" id="566012"/>
    <lineage>
        <taxon>Bacteria</taxon>
        <taxon>Bacillati</taxon>
        <taxon>Actinomycetota</taxon>
        <taxon>Actinomycetes</taxon>
        <taxon>Kineosporiales</taxon>
        <taxon>Kineosporiaceae</taxon>
        <taxon>Kineosporia</taxon>
    </lineage>
</organism>
<feature type="region of interest" description="Disordered" evidence="2">
    <location>
        <begin position="690"/>
        <end position="718"/>
    </location>
</feature>
<feature type="compositionally biased region" description="Low complexity" evidence="2">
    <location>
        <begin position="557"/>
        <end position="576"/>
    </location>
</feature>
<dbReference type="EMBL" id="BAAAZO010000001">
    <property type="protein sequence ID" value="GAA3593466.1"/>
    <property type="molecule type" value="Genomic_DNA"/>
</dbReference>
<dbReference type="SUPFAM" id="SSF53098">
    <property type="entry name" value="Ribonuclease H-like"/>
    <property type="match status" value="1"/>
</dbReference>
<dbReference type="InterPro" id="IPR036420">
    <property type="entry name" value="BRCT_dom_sf"/>
</dbReference>
<dbReference type="InterPro" id="IPR036625">
    <property type="entry name" value="E3-bd_dom_sf"/>
</dbReference>
<accession>A0ABP6Z1W7</accession>
<dbReference type="SUPFAM" id="SSF158682">
    <property type="entry name" value="TerB-like"/>
    <property type="match status" value="1"/>
</dbReference>
<feature type="domain" description="Lsr2 DNA-binding" evidence="4">
    <location>
        <begin position="717"/>
        <end position="751"/>
    </location>
</feature>
<dbReference type="Pfam" id="PF00929">
    <property type="entry name" value="RNase_T"/>
    <property type="match status" value="1"/>
</dbReference>
<reference evidence="6" key="1">
    <citation type="journal article" date="2019" name="Int. J. Syst. Evol. Microbiol.">
        <title>The Global Catalogue of Microorganisms (GCM) 10K type strain sequencing project: providing services to taxonomists for standard genome sequencing and annotation.</title>
        <authorList>
            <consortium name="The Broad Institute Genomics Platform"/>
            <consortium name="The Broad Institute Genome Sequencing Center for Infectious Disease"/>
            <person name="Wu L."/>
            <person name="Ma J."/>
        </authorList>
    </citation>
    <scope>NUCLEOTIDE SEQUENCE [LARGE SCALE GENOMIC DNA]</scope>
    <source>
        <strain evidence="6">JCM 16902</strain>
    </source>
</reference>
<proteinExistence type="predicted"/>
<dbReference type="InterPro" id="IPR029024">
    <property type="entry name" value="TerB-like"/>
</dbReference>
<comment type="caution">
    <text evidence="5">The sequence shown here is derived from an EMBL/GenBank/DDBJ whole genome shotgun (WGS) entry which is preliminary data.</text>
</comment>
<gene>
    <name evidence="5" type="ORF">GCM10022223_05470</name>
</gene>
<dbReference type="InterPro" id="IPR013520">
    <property type="entry name" value="Ribonucl_H"/>
</dbReference>
<feature type="region of interest" description="Disordered" evidence="2">
    <location>
        <begin position="163"/>
        <end position="187"/>
    </location>
</feature>
<dbReference type="Gene3D" id="3.40.50.10190">
    <property type="entry name" value="BRCT domain"/>
    <property type="match status" value="1"/>
</dbReference>
<dbReference type="InterPro" id="IPR012337">
    <property type="entry name" value="RNaseH-like_sf"/>
</dbReference>
<evidence type="ECO:0000313" key="6">
    <source>
        <dbReference type="Proteomes" id="UP001501074"/>
    </source>
</evidence>
<keyword evidence="1" id="KW-0238">DNA-binding</keyword>
<dbReference type="Gene3D" id="4.10.320.10">
    <property type="entry name" value="E3-binding domain"/>
    <property type="match status" value="1"/>
</dbReference>
<keyword evidence="6" id="KW-1185">Reference proteome</keyword>
<dbReference type="CDD" id="cd06127">
    <property type="entry name" value="DEDDh"/>
    <property type="match status" value="1"/>
</dbReference>
<name>A0ABP6Z1W7_9ACTN</name>
<evidence type="ECO:0000313" key="5">
    <source>
        <dbReference type="EMBL" id="GAA3593466.1"/>
    </source>
</evidence>